<accession>A0A482X520</accession>
<protein>
    <recommendedName>
        <fullName evidence="4">Golgin subfamily A conserved domain-containing protein</fullName>
    </recommendedName>
</protein>
<organism evidence="5 6">
    <name type="scientific">Laodelphax striatellus</name>
    <name type="common">Small brown planthopper</name>
    <name type="synonym">Delphax striatella</name>
    <dbReference type="NCBI Taxonomy" id="195883"/>
    <lineage>
        <taxon>Eukaryota</taxon>
        <taxon>Metazoa</taxon>
        <taxon>Ecdysozoa</taxon>
        <taxon>Arthropoda</taxon>
        <taxon>Hexapoda</taxon>
        <taxon>Insecta</taxon>
        <taxon>Pterygota</taxon>
        <taxon>Neoptera</taxon>
        <taxon>Paraneoptera</taxon>
        <taxon>Hemiptera</taxon>
        <taxon>Auchenorrhyncha</taxon>
        <taxon>Fulgoroidea</taxon>
        <taxon>Delphacidae</taxon>
        <taxon>Criomorphinae</taxon>
        <taxon>Laodelphax</taxon>
    </lineage>
</organism>
<sequence>MSDRNKLAAGRRMLEEYKKKHRNNTVTSTQTKPGNDKSLPTVNSYFVPPNAGYSDSGLSAPNLYNPFIDNSTQNVANINPVSEAQTVARDDSTAPNQTAVATIGDSAQNGNVHKSDDHYVAQLVTELKTQQVSSNDNPIQEPIQMKSAKDFFDSLPSLQNSNAGFSVSAQQPPVIPMFSNMASSTAQVQNNDYVSPAHSYPAPPAVPLFSEMTEKYNFTSKTDYPDERSDQSESAPVTPSDQERSEDSSSCDHTSKQVNSVLEQQLREIDIRLGAEIEKNKQLQDNLQKSENTISRLEQTVEAVRREKDTQGKALEEKLKYHVTTLEILIAEKTELQTALTTCQESISQKAGEMEELQGRLRASRHRVGDLERKLNLSQTLQQQHEKSAHEATIVSDTLKQEVNLMRKRLEENDEEILSLKHKVEMKTKEIDGLRNELNEKNSQLSVSEVRIQQLSDPNNAAERSSLDESMQWQEEKKALQIQIAQLNADLKKLSTEKDDASLQYQQYVASLNLQMQSLTTELQTISNQRDSLSAREASLVDHVSNLEKQLQQTQQRKLSPPLRMNNGELEKVNKQLLEITSEKHLLSEQLEKEVAEKNQIFEALQIRNEKIEELERTLERLESDRPDVSRLQAAIESDKVEAHSHHHGDDSCDHSHSKPNTADFCSQTYHIKDSADQGIVIDIEAMAKLEEKFKKKMQEVADLSDEKQRLEHLVMQLQGETETIGEYIALYQIQRGMLRQRAQEKDEQMARLAQEKELMRNKLKELNNLIKTMVPNTQLSNRHQFMKDPLLAESSDETENELNTSTNERLLNGEKENKEETVEKIQALLSEIGSSTLVTSDHGDPAVFHSCPLCSGRPLITV</sequence>
<dbReference type="EMBL" id="QKKF02018494">
    <property type="protein sequence ID" value="RZF40381.1"/>
    <property type="molecule type" value="Genomic_DNA"/>
</dbReference>
<feature type="domain" description="Golgin subfamily A conserved" evidence="4">
    <location>
        <begin position="686"/>
        <end position="776"/>
    </location>
</feature>
<dbReference type="OrthoDB" id="5978643at2759"/>
<dbReference type="InterPro" id="IPR043976">
    <property type="entry name" value="GOLGA_cons_dom"/>
</dbReference>
<reference evidence="5 6" key="1">
    <citation type="journal article" date="2017" name="Gigascience">
        <title>Genome sequence of the small brown planthopper, Laodelphax striatellus.</title>
        <authorList>
            <person name="Zhu J."/>
            <person name="Jiang F."/>
            <person name="Wang X."/>
            <person name="Yang P."/>
            <person name="Bao Y."/>
            <person name="Zhao W."/>
            <person name="Wang W."/>
            <person name="Lu H."/>
            <person name="Wang Q."/>
            <person name="Cui N."/>
            <person name="Li J."/>
            <person name="Chen X."/>
            <person name="Luo L."/>
            <person name="Yu J."/>
            <person name="Kang L."/>
            <person name="Cui F."/>
        </authorList>
    </citation>
    <scope>NUCLEOTIDE SEQUENCE [LARGE SCALE GENOMIC DNA]</scope>
    <source>
        <strain evidence="5">Lst14</strain>
    </source>
</reference>
<dbReference type="GO" id="GO:0032580">
    <property type="term" value="C:Golgi cisterna membrane"/>
    <property type="evidence" value="ECO:0007669"/>
    <property type="project" value="TreeGrafter"/>
</dbReference>
<dbReference type="Pfam" id="PF15070">
    <property type="entry name" value="GOLGA2L5"/>
    <property type="match status" value="1"/>
</dbReference>
<dbReference type="AlphaFoldDB" id="A0A482X520"/>
<feature type="coiled-coil region" evidence="2">
    <location>
        <begin position="687"/>
        <end position="773"/>
    </location>
</feature>
<feature type="region of interest" description="Disordered" evidence="3">
    <location>
        <begin position="220"/>
        <end position="257"/>
    </location>
</feature>
<keyword evidence="6" id="KW-1185">Reference proteome</keyword>
<dbReference type="GO" id="GO:0005801">
    <property type="term" value="C:cis-Golgi network"/>
    <property type="evidence" value="ECO:0007669"/>
    <property type="project" value="TreeGrafter"/>
</dbReference>
<dbReference type="STRING" id="195883.A0A482X520"/>
<proteinExistence type="predicted"/>
<evidence type="ECO:0000313" key="6">
    <source>
        <dbReference type="Proteomes" id="UP000291343"/>
    </source>
</evidence>
<feature type="region of interest" description="Disordered" evidence="3">
    <location>
        <begin position="16"/>
        <end position="43"/>
    </location>
</feature>
<feature type="compositionally biased region" description="Basic and acidic residues" evidence="3">
    <location>
        <begin position="639"/>
        <end position="657"/>
    </location>
</feature>
<dbReference type="InterPro" id="IPR024858">
    <property type="entry name" value="GOLGA"/>
</dbReference>
<dbReference type="SMR" id="A0A482X520"/>
<evidence type="ECO:0000256" key="2">
    <source>
        <dbReference type="SAM" id="Coils"/>
    </source>
</evidence>
<feature type="coiled-coil region" evidence="2">
    <location>
        <begin position="354"/>
        <end position="632"/>
    </location>
</feature>
<evidence type="ECO:0000256" key="3">
    <source>
        <dbReference type="SAM" id="MobiDB-lite"/>
    </source>
</evidence>
<feature type="coiled-coil region" evidence="2">
    <location>
        <begin position="273"/>
        <end position="307"/>
    </location>
</feature>
<comment type="caution">
    <text evidence="5">The sequence shown here is derived from an EMBL/GenBank/DDBJ whole genome shotgun (WGS) entry which is preliminary data.</text>
</comment>
<evidence type="ECO:0000256" key="1">
    <source>
        <dbReference type="ARBA" id="ARBA00023054"/>
    </source>
</evidence>
<dbReference type="PANTHER" id="PTHR10881">
    <property type="entry name" value="GOLGIN SUBFAMILY A MEMBER-RELATED"/>
    <property type="match status" value="1"/>
</dbReference>
<evidence type="ECO:0000259" key="4">
    <source>
        <dbReference type="Pfam" id="PF15070"/>
    </source>
</evidence>
<dbReference type="GO" id="GO:0007030">
    <property type="term" value="P:Golgi organization"/>
    <property type="evidence" value="ECO:0007669"/>
    <property type="project" value="TreeGrafter"/>
</dbReference>
<feature type="compositionally biased region" description="Polar residues" evidence="3">
    <location>
        <begin position="24"/>
        <end position="43"/>
    </location>
</feature>
<keyword evidence="1 2" id="KW-0175">Coiled coil</keyword>
<dbReference type="PANTHER" id="PTHR10881:SF46">
    <property type="entry name" value="GOLGIN SUBFAMILY A MEMBER 2"/>
    <property type="match status" value="1"/>
</dbReference>
<name>A0A482X520_LAOST</name>
<feature type="region of interest" description="Disordered" evidence="3">
    <location>
        <begin position="639"/>
        <end position="658"/>
    </location>
</feature>
<gene>
    <name evidence="5" type="ORF">LSTR_LSTR008811</name>
</gene>
<dbReference type="GO" id="GO:0000137">
    <property type="term" value="C:Golgi cis cisterna"/>
    <property type="evidence" value="ECO:0007669"/>
    <property type="project" value="TreeGrafter"/>
</dbReference>
<dbReference type="InParanoid" id="A0A482X520"/>
<evidence type="ECO:0000313" key="5">
    <source>
        <dbReference type="EMBL" id="RZF40381.1"/>
    </source>
</evidence>
<dbReference type="Proteomes" id="UP000291343">
    <property type="component" value="Unassembled WGS sequence"/>
</dbReference>